<evidence type="ECO:0000313" key="1">
    <source>
        <dbReference type="EMBL" id="OGC69126.1"/>
    </source>
</evidence>
<dbReference type="AlphaFoldDB" id="A0A1F4WIC5"/>
<gene>
    <name evidence="1" type="ORF">A2415_00195</name>
</gene>
<comment type="caution">
    <text evidence="1">The sequence shown here is derived from an EMBL/GenBank/DDBJ whole genome shotgun (WGS) entry which is preliminary data.</text>
</comment>
<protein>
    <submittedName>
        <fullName evidence="1">Uncharacterized protein</fullName>
    </submittedName>
</protein>
<name>A0A1F4WIC5_UNCKA</name>
<reference evidence="1 2" key="1">
    <citation type="journal article" date="2016" name="Nat. Commun.">
        <title>Thousands of microbial genomes shed light on interconnected biogeochemical processes in an aquifer system.</title>
        <authorList>
            <person name="Anantharaman K."/>
            <person name="Brown C.T."/>
            <person name="Hug L.A."/>
            <person name="Sharon I."/>
            <person name="Castelle C.J."/>
            <person name="Probst A.J."/>
            <person name="Thomas B.C."/>
            <person name="Singh A."/>
            <person name="Wilkins M.J."/>
            <person name="Karaoz U."/>
            <person name="Brodie E.L."/>
            <person name="Williams K.H."/>
            <person name="Hubbard S.S."/>
            <person name="Banfield J.F."/>
        </authorList>
    </citation>
    <scope>NUCLEOTIDE SEQUENCE [LARGE SCALE GENOMIC DNA]</scope>
</reference>
<evidence type="ECO:0000313" key="2">
    <source>
        <dbReference type="Proteomes" id="UP000179113"/>
    </source>
</evidence>
<organism evidence="1 2">
    <name type="scientific">candidate division WWE3 bacterium RIFOXYC1_FULL_39_7</name>
    <dbReference type="NCBI Taxonomy" id="1802643"/>
    <lineage>
        <taxon>Bacteria</taxon>
        <taxon>Katanobacteria</taxon>
    </lineage>
</organism>
<proteinExistence type="predicted"/>
<dbReference type="EMBL" id="MEWA01000026">
    <property type="protein sequence ID" value="OGC69126.1"/>
    <property type="molecule type" value="Genomic_DNA"/>
</dbReference>
<sequence>MNVTVESKLEEFKQALGKTGKVMTDEEILKLKAFFESLVEGWLDQCEIGIFGKTILDLTNETKPII</sequence>
<dbReference type="Proteomes" id="UP000179113">
    <property type="component" value="Unassembled WGS sequence"/>
</dbReference>
<accession>A0A1F4WIC5</accession>